<sequence>MSTTAPPDYSQVLKERDEFQRDVTAAGIAVEPAAPNTSYRGTGPQSSSRPIAAPAPQPLMQSPYPADKSGSSKGSRYSIQQPAPTPAMGYGATQNVYTVPQQQQVAGAPVHYYQNAAGLHWTIKPDANGVARSWIQDATHVRPIRRKGKSGRVLY</sequence>
<name>A0ACC2XXB3_9TREE</name>
<comment type="caution">
    <text evidence="1">The sequence shown here is derived from an EMBL/GenBank/DDBJ whole genome shotgun (WGS) entry which is preliminary data.</text>
</comment>
<reference evidence="1" key="1">
    <citation type="submission" date="2023-04" db="EMBL/GenBank/DDBJ databases">
        <title>Draft Genome sequencing of Naganishia species isolated from polar environments using Oxford Nanopore Technology.</title>
        <authorList>
            <person name="Leo P."/>
            <person name="Venkateswaran K."/>
        </authorList>
    </citation>
    <scope>NUCLEOTIDE SEQUENCE</scope>
    <source>
        <strain evidence="1">DBVPG 5303</strain>
    </source>
</reference>
<dbReference type="EMBL" id="JASBWV010000001">
    <property type="protein sequence ID" value="KAJ9128345.1"/>
    <property type="molecule type" value="Genomic_DNA"/>
</dbReference>
<organism evidence="1 2">
    <name type="scientific">Naganishia onofrii</name>
    <dbReference type="NCBI Taxonomy" id="1851511"/>
    <lineage>
        <taxon>Eukaryota</taxon>
        <taxon>Fungi</taxon>
        <taxon>Dikarya</taxon>
        <taxon>Basidiomycota</taxon>
        <taxon>Agaricomycotina</taxon>
        <taxon>Tremellomycetes</taxon>
        <taxon>Filobasidiales</taxon>
        <taxon>Filobasidiaceae</taxon>
        <taxon>Naganishia</taxon>
    </lineage>
</organism>
<accession>A0ACC2XXB3</accession>
<evidence type="ECO:0000313" key="2">
    <source>
        <dbReference type="Proteomes" id="UP001234202"/>
    </source>
</evidence>
<proteinExistence type="predicted"/>
<gene>
    <name evidence="1" type="ORF">QFC24_000638</name>
</gene>
<protein>
    <submittedName>
        <fullName evidence="1">Uncharacterized protein</fullName>
    </submittedName>
</protein>
<keyword evidence="2" id="KW-1185">Reference proteome</keyword>
<evidence type="ECO:0000313" key="1">
    <source>
        <dbReference type="EMBL" id="KAJ9128345.1"/>
    </source>
</evidence>
<dbReference type="Proteomes" id="UP001234202">
    <property type="component" value="Unassembled WGS sequence"/>
</dbReference>